<dbReference type="PANTHER" id="PTHR31218">
    <property type="entry name" value="WAT1-RELATED PROTEIN"/>
    <property type="match status" value="1"/>
</dbReference>
<evidence type="ECO:0000256" key="4">
    <source>
        <dbReference type="ARBA" id="ARBA00022989"/>
    </source>
</evidence>
<dbReference type="SUPFAM" id="SSF103481">
    <property type="entry name" value="Multidrug resistance efflux transporter EmrE"/>
    <property type="match status" value="2"/>
</dbReference>
<evidence type="ECO:0000313" key="10">
    <source>
        <dbReference type="Proteomes" id="UP001180020"/>
    </source>
</evidence>
<proteinExistence type="inferred from homology"/>
<feature type="transmembrane region" description="Helical" evidence="6">
    <location>
        <begin position="135"/>
        <end position="154"/>
    </location>
</feature>
<evidence type="ECO:0000256" key="7">
    <source>
        <dbReference type="SAM" id="MobiDB-lite"/>
    </source>
</evidence>
<feature type="domain" description="EamA" evidence="8">
    <location>
        <begin position="14"/>
        <end position="125"/>
    </location>
</feature>
<feature type="transmembrane region" description="Helical" evidence="6">
    <location>
        <begin position="166"/>
        <end position="184"/>
    </location>
</feature>
<feature type="transmembrane region" description="Helical" evidence="6">
    <location>
        <begin position="95"/>
        <end position="114"/>
    </location>
</feature>
<keyword evidence="5 6" id="KW-0472">Membrane</keyword>
<gene>
    <name evidence="9" type="ORF">QJS10_CPA05g02387</name>
</gene>
<comment type="caution">
    <text evidence="9">The sequence shown here is derived from an EMBL/GenBank/DDBJ whole genome shotgun (WGS) entry which is preliminary data.</text>
</comment>
<evidence type="ECO:0000256" key="3">
    <source>
        <dbReference type="ARBA" id="ARBA00022692"/>
    </source>
</evidence>
<dbReference type="InterPro" id="IPR037185">
    <property type="entry name" value="EmrE-like"/>
</dbReference>
<evidence type="ECO:0000256" key="5">
    <source>
        <dbReference type="ARBA" id="ARBA00023136"/>
    </source>
</evidence>
<reference evidence="9" key="1">
    <citation type="journal article" date="2023" name="Nat. Commun.">
        <title>Diploid and tetraploid genomes of Acorus and the evolution of monocots.</title>
        <authorList>
            <person name="Ma L."/>
            <person name="Liu K.W."/>
            <person name="Li Z."/>
            <person name="Hsiao Y.Y."/>
            <person name="Qi Y."/>
            <person name="Fu T."/>
            <person name="Tang G.D."/>
            <person name="Zhang D."/>
            <person name="Sun W.H."/>
            <person name="Liu D.K."/>
            <person name="Li Y."/>
            <person name="Chen G.Z."/>
            <person name="Liu X.D."/>
            <person name="Liao X.Y."/>
            <person name="Jiang Y.T."/>
            <person name="Yu X."/>
            <person name="Hao Y."/>
            <person name="Huang J."/>
            <person name="Zhao X.W."/>
            <person name="Ke S."/>
            <person name="Chen Y.Y."/>
            <person name="Wu W.L."/>
            <person name="Hsu J.L."/>
            <person name="Lin Y.F."/>
            <person name="Huang M.D."/>
            <person name="Li C.Y."/>
            <person name="Huang L."/>
            <person name="Wang Z.W."/>
            <person name="Zhao X."/>
            <person name="Zhong W.Y."/>
            <person name="Peng D.H."/>
            <person name="Ahmad S."/>
            <person name="Lan S."/>
            <person name="Zhang J.S."/>
            <person name="Tsai W.C."/>
            <person name="Van de Peer Y."/>
            <person name="Liu Z.J."/>
        </authorList>
    </citation>
    <scope>NUCLEOTIDE SEQUENCE</scope>
    <source>
        <strain evidence="9">CP</strain>
    </source>
</reference>
<evidence type="ECO:0000256" key="2">
    <source>
        <dbReference type="ARBA" id="ARBA00007635"/>
    </source>
</evidence>
<protein>
    <recommendedName>
        <fullName evidence="6">WAT1-related protein</fullName>
    </recommendedName>
</protein>
<organism evidence="9 10">
    <name type="scientific">Acorus calamus</name>
    <name type="common">Sweet flag</name>
    <dbReference type="NCBI Taxonomy" id="4465"/>
    <lineage>
        <taxon>Eukaryota</taxon>
        <taxon>Viridiplantae</taxon>
        <taxon>Streptophyta</taxon>
        <taxon>Embryophyta</taxon>
        <taxon>Tracheophyta</taxon>
        <taxon>Spermatophyta</taxon>
        <taxon>Magnoliopsida</taxon>
        <taxon>Liliopsida</taxon>
        <taxon>Acoraceae</taxon>
        <taxon>Acorus</taxon>
    </lineage>
</organism>
<feature type="transmembrane region" description="Helical" evidence="6">
    <location>
        <begin position="236"/>
        <end position="255"/>
    </location>
</feature>
<dbReference type="GO" id="GO:0022857">
    <property type="term" value="F:transmembrane transporter activity"/>
    <property type="evidence" value="ECO:0007669"/>
    <property type="project" value="InterPro"/>
</dbReference>
<feature type="transmembrane region" description="Helical" evidence="6">
    <location>
        <begin position="196"/>
        <end position="216"/>
    </location>
</feature>
<dbReference type="GO" id="GO:0016020">
    <property type="term" value="C:membrane"/>
    <property type="evidence" value="ECO:0007669"/>
    <property type="project" value="UniProtKB-SubCell"/>
</dbReference>
<feature type="domain" description="EamA" evidence="8">
    <location>
        <begin position="166"/>
        <end position="305"/>
    </location>
</feature>
<dbReference type="InterPro" id="IPR030184">
    <property type="entry name" value="WAT1-related"/>
</dbReference>
<comment type="similarity">
    <text evidence="2 6">Belongs to the drug/metabolite transporter (DMT) superfamily. Plant drug/metabolite exporter (P-DME) (TC 2.A.7.4) family.</text>
</comment>
<feature type="transmembrane region" description="Helical" evidence="6">
    <location>
        <begin position="12"/>
        <end position="31"/>
    </location>
</feature>
<keyword evidence="3 6" id="KW-0812">Transmembrane</keyword>
<evidence type="ECO:0000259" key="8">
    <source>
        <dbReference type="Pfam" id="PF00892"/>
    </source>
</evidence>
<evidence type="ECO:0000256" key="6">
    <source>
        <dbReference type="RuleBase" id="RU363077"/>
    </source>
</evidence>
<evidence type="ECO:0000313" key="9">
    <source>
        <dbReference type="EMBL" id="KAK1317902.1"/>
    </source>
</evidence>
<sequence length="347" mass="37795">MGGAMEVMKPYVVITLIYLNFSLITILVKSVVSDGVSGTILNLYQFIVATVVLFSLSFFLERKQRPSISFIVLCWAFLMTLNQVLSAWSLRLISATFYSVVTNMSPAIVFFLAVASRRERLHLCSATGQAKLWGVAASVAGATVMVAWSGPVVLSSPSTASRSQTLGFIMSICSVFSSSLWTLLVERAAKKFPADVTLAALMSFFGTIQTATFAAITEPLYSWKIRWTGSLMPFVILYGGCIMPLLAFYALIWCIHKKGPVFAAAFSPLQIVFSFLIETLILGKQAHLGSIFGAMLVISGLYLLLLGMAKEKEREVEKKGFYLPTSDGSSTMPLLGNEDQKISGSTS</sequence>
<name>A0AAV9F052_ACOCL</name>
<feature type="transmembrane region" description="Helical" evidence="6">
    <location>
        <begin position="67"/>
        <end position="89"/>
    </location>
</feature>
<accession>A0AAV9F052</accession>
<feature type="transmembrane region" description="Helical" evidence="6">
    <location>
        <begin position="288"/>
        <end position="309"/>
    </location>
</feature>
<feature type="region of interest" description="Disordered" evidence="7">
    <location>
        <begin position="322"/>
        <end position="347"/>
    </location>
</feature>
<dbReference type="EMBL" id="JAUJYO010000005">
    <property type="protein sequence ID" value="KAK1317902.1"/>
    <property type="molecule type" value="Genomic_DNA"/>
</dbReference>
<dbReference type="InterPro" id="IPR000620">
    <property type="entry name" value="EamA_dom"/>
</dbReference>
<reference evidence="9" key="2">
    <citation type="submission" date="2023-06" db="EMBL/GenBank/DDBJ databases">
        <authorList>
            <person name="Ma L."/>
            <person name="Liu K.-W."/>
            <person name="Li Z."/>
            <person name="Hsiao Y.-Y."/>
            <person name="Qi Y."/>
            <person name="Fu T."/>
            <person name="Tang G."/>
            <person name="Zhang D."/>
            <person name="Sun W.-H."/>
            <person name="Liu D.-K."/>
            <person name="Li Y."/>
            <person name="Chen G.-Z."/>
            <person name="Liu X.-D."/>
            <person name="Liao X.-Y."/>
            <person name="Jiang Y.-T."/>
            <person name="Yu X."/>
            <person name="Hao Y."/>
            <person name="Huang J."/>
            <person name="Zhao X.-W."/>
            <person name="Ke S."/>
            <person name="Chen Y.-Y."/>
            <person name="Wu W.-L."/>
            <person name="Hsu J.-L."/>
            <person name="Lin Y.-F."/>
            <person name="Huang M.-D."/>
            <person name="Li C.-Y."/>
            <person name="Huang L."/>
            <person name="Wang Z.-W."/>
            <person name="Zhao X."/>
            <person name="Zhong W.-Y."/>
            <person name="Peng D.-H."/>
            <person name="Ahmad S."/>
            <person name="Lan S."/>
            <person name="Zhang J.-S."/>
            <person name="Tsai W.-C."/>
            <person name="Van De Peer Y."/>
            <person name="Liu Z.-J."/>
        </authorList>
    </citation>
    <scope>NUCLEOTIDE SEQUENCE</scope>
    <source>
        <strain evidence="9">CP</strain>
        <tissue evidence="9">Leaves</tissue>
    </source>
</reference>
<evidence type="ECO:0000256" key="1">
    <source>
        <dbReference type="ARBA" id="ARBA00004141"/>
    </source>
</evidence>
<feature type="transmembrane region" description="Helical" evidence="6">
    <location>
        <begin position="262"/>
        <end position="282"/>
    </location>
</feature>
<dbReference type="Pfam" id="PF00892">
    <property type="entry name" value="EamA"/>
    <property type="match status" value="2"/>
</dbReference>
<dbReference type="Proteomes" id="UP001180020">
    <property type="component" value="Unassembled WGS sequence"/>
</dbReference>
<feature type="transmembrane region" description="Helical" evidence="6">
    <location>
        <begin position="43"/>
        <end position="60"/>
    </location>
</feature>
<dbReference type="AlphaFoldDB" id="A0AAV9F052"/>
<keyword evidence="10" id="KW-1185">Reference proteome</keyword>
<comment type="subcellular location">
    <subcellularLocation>
        <location evidence="1 6">Membrane</location>
        <topology evidence="1 6">Multi-pass membrane protein</topology>
    </subcellularLocation>
</comment>
<keyword evidence="4 6" id="KW-1133">Transmembrane helix</keyword>